<dbReference type="AlphaFoldDB" id="A0A437JKL1"/>
<name>A0A437JKL1_9BURK</name>
<dbReference type="InterPro" id="IPR010432">
    <property type="entry name" value="RDD"/>
</dbReference>
<evidence type="ECO:0000313" key="7">
    <source>
        <dbReference type="EMBL" id="RVT47220.1"/>
    </source>
</evidence>
<keyword evidence="8" id="KW-1185">Reference proteome</keyword>
<dbReference type="Proteomes" id="UP000288178">
    <property type="component" value="Unassembled WGS sequence"/>
</dbReference>
<dbReference type="RefSeq" id="WP_128201664.1">
    <property type="nucleotide sequence ID" value="NZ_SACT01000022.1"/>
</dbReference>
<organism evidence="7 8">
    <name type="scientific">Rubrivivax albus</name>
    <dbReference type="NCBI Taxonomy" id="2499835"/>
    <lineage>
        <taxon>Bacteria</taxon>
        <taxon>Pseudomonadati</taxon>
        <taxon>Pseudomonadota</taxon>
        <taxon>Betaproteobacteria</taxon>
        <taxon>Burkholderiales</taxon>
        <taxon>Sphaerotilaceae</taxon>
        <taxon>Rubrivivax</taxon>
    </lineage>
</organism>
<comment type="caution">
    <text evidence="7">The sequence shown here is derived from an EMBL/GenBank/DDBJ whole genome shotgun (WGS) entry which is preliminary data.</text>
</comment>
<evidence type="ECO:0000256" key="2">
    <source>
        <dbReference type="ARBA" id="ARBA00022475"/>
    </source>
</evidence>
<dbReference type="PANTHER" id="PTHR36115">
    <property type="entry name" value="PROLINE-RICH ANTIGEN HOMOLOG-RELATED"/>
    <property type="match status" value="1"/>
</dbReference>
<evidence type="ECO:0000256" key="4">
    <source>
        <dbReference type="ARBA" id="ARBA00022989"/>
    </source>
</evidence>
<proteinExistence type="predicted"/>
<keyword evidence="3" id="KW-0812">Transmembrane</keyword>
<protein>
    <recommendedName>
        <fullName evidence="6">RDD domain-containing protein</fullName>
    </recommendedName>
</protein>
<evidence type="ECO:0000259" key="6">
    <source>
        <dbReference type="Pfam" id="PF06271"/>
    </source>
</evidence>
<dbReference type="InterPro" id="IPR051791">
    <property type="entry name" value="Pra-immunoreactive"/>
</dbReference>
<evidence type="ECO:0000256" key="1">
    <source>
        <dbReference type="ARBA" id="ARBA00004651"/>
    </source>
</evidence>
<keyword evidence="2" id="KW-1003">Cell membrane</keyword>
<dbReference type="PANTHER" id="PTHR36115:SF6">
    <property type="entry name" value="PROLINE-RICH ANTIGEN HOMOLOG"/>
    <property type="match status" value="1"/>
</dbReference>
<evidence type="ECO:0000313" key="8">
    <source>
        <dbReference type="Proteomes" id="UP000288178"/>
    </source>
</evidence>
<keyword evidence="5" id="KW-0472">Membrane</keyword>
<accession>A0A437JKL1</accession>
<gene>
    <name evidence="7" type="ORF">ENE75_24370</name>
</gene>
<dbReference type="Pfam" id="PF06271">
    <property type="entry name" value="RDD"/>
    <property type="match status" value="1"/>
</dbReference>
<evidence type="ECO:0000256" key="3">
    <source>
        <dbReference type="ARBA" id="ARBA00022692"/>
    </source>
</evidence>
<comment type="subcellular location">
    <subcellularLocation>
        <location evidence="1">Cell membrane</location>
        <topology evidence="1">Multi-pass membrane protein</topology>
    </subcellularLocation>
</comment>
<dbReference type="OrthoDB" id="9774993at2"/>
<dbReference type="GO" id="GO:0005886">
    <property type="term" value="C:plasma membrane"/>
    <property type="evidence" value="ECO:0007669"/>
    <property type="project" value="UniProtKB-SubCell"/>
</dbReference>
<sequence>MPTPAHFTASAKKRIAAFSFDFFAATLLFLCVSAALETQGVDIGTFRNYVICHAAYHLLFLVARGGSTLGKALQNIAVASETGQPLALWQSVVRVAVRYLPLIAVTVAYVEWETVPAILGFAAKLVAGLVWLGELHLLQNSPGRQTIADRAARSVVVNLPPPHTHRAPAGPMYSATDVEFGVPPRRPPGDA</sequence>
<dbReference type="EMBL" id="SACT01000022">
    <property type="protein sequence ID" value="RVT47220.1"/>
    <property type="molecule type" value="Genomic_DNA"/>
</dbReference>
<evidence type="ECO:0000256" key="5">
    <source>
        <dbReference type="ARBA" id="ARBA00023136"/>
    </source>
</evidence>
<feature type="domain" description="RDD" evidence="6">
    <location>
        <begin position="8"/>
        <end position="152"/>
    </location>
</feature>
<reference evidence="7 8" key="1">
    <citation type="submission" date="2019-01" db="EMBL/GenBank/DDBJ databases">
        <authorList>
            <person name="Chen W.-M."/>
        </authorList>
    </citation>
    <scope>NUCLEOTIDE SEQUENCE [LARGE SCALE GENOMIC DNA]</scope>
    <source>
        <strain evidence="7 8">ICH-3</strain>
    </source>
</reference>
<keyword evidence="4" id="KW-1133">Transmembrane helix</keyword>